<dbReference type="AlphaFoldDB" id="A0A5J9UQW8"/>
<dbReference type="EMBL" id="RWGY01000013">
    <property type="protein sequence ID" value="TVU26153.1"/>
    <property type="molecule type" value="Genomic_DNA"/>
</dbReference>
<evidence type="ECO:0000313" key="2">
    <source>
        <dbReference type="EMBL" id="TVU26153.1"/>
    </source>
</evidence>
<protein>
    <submittedName>
        <fullName evidence="2">Uncharacterized protein</fullName>
    </submittedName>
</protein>
<dbReference type="Gramene" id="TVU26153">
    <property type="protein sequence ID" value="TVU26153"/>
    <property type="gene ID" value="EJB05_28689"/>
</dbReference>
<sequence>MDGTITDEEPLPRIPLCGLVFGLCGAATEDEKEHRVVGAARIHGGLAWTRDTRSLGDELRHSSASNEEEETGT</sequence>
<dbReference type="Proteomes" id="UP000324897">
    <property type="component" value="Chromosome 2"/>
</dbReference>
<accession>A0A5J9UQW8</accession>
<reference evidence="2 3" key="1">
    <citation type="journal article" date="2019" name="Sci. Rep.">
        <title>A high-quality genome of Eragrostis curvula grass provides insights into Poaceae evolution and supports new strategies to enhance forage quality.</title>
        <authorList>
            <person name="Carballo J."/>
            <person name="Santos B.A.C.M."/>
            <person name="Zappacosta D."/>
            <person name="Garbus I."/>
            <person name="Selva J.P."/>
            <person name="Gallo C.A."/>
            <person name="Diaz A."/>
            <person name="Albertini E."/>
            <person name="Caccamo M."/>
            <person name="Echenique V."/>
        </authorList>
    </citation>
    <scope>NUCLEOTIDE SEQUENCE [LARGE SCALE GENOMIC DNA]</scope>
    <source>
        <strain evidence="3">cv. Victoria</strain>
        <tissue evidence="2">Leaf</tissue>
    </source>
</reference>
<evidence type="ECO:0000256" key="1">
    <source>
        <dbReference type="SAM" id="MobiDB-lite"/>
    </source>
</evidence>
<proteinExistence type="predicted"/>
<name>A0A5J9UQW8_9POAL</name>
<evidence type="ECO:0000313" key="3">
    <source>
        <dbReference type="Proteomes" id="UP000324897"/>
    </source>
</evidence>
<comment type="caution">
    <text evidence="2">The sequence shown here is derived from an EMBL/GenBank/DDBJ whole genome shotgun (WGS) entry which is preliminary data.</text>
</comment>
<feature type="region of interest" description="Disordered" evidence="1">
    <location>
        <begin position="53"/>
        <end position="73"/>
    </location>
</feature>
<gene>
    <name evidence="2" type="ORF">EJB05_28689</name>
</gene>
<keyword evidence="3" id="KW-1185">Reference proteome</keyword>
<organism evidence="2 3">
    <name type="scientific">Eragrostis curvula</name>
    <name type="common">weeping love grass</name>
    <dbReference type="NCBI Taxonomy" id="38414"/>
    <lineage>
        <taxon>Eukaryota</taxon>
        <taxon>Viridiplantae</taxon>
        <taxon>Streptophyta</taxon>
        <taxon>Embryophyta</taxon>
        <taxon>Tracheophyta</taxon>
        <taxon>Spermatophyta</taxon>
        <taxon>Magnoliopsida</taxon>
        <taxon>Liliopsida</taxon>
        <taxon>Poales</taxon>
        <taxon>Poaceae</taxon>
        <taxon>PACMAD clade</taxon>
        <taxon>Chloridoideae</taxon>
        <taxon>Eragrostideae</taxon>
        <taxon>Eragrostidinae</taxon>
        <taxon>Eragrostis</taxon>
    </lineage>
</organism>